<name>A0A9D4CIT3_DREPO</name>
<comment type="caution">
    <text evidence="2">The sequence shown here is derived from an EMBL/GenBank/DDBJ whole genome shotgun (WGS) entry which is preliminary data.</text>
</comment>
<dbReference type="AlphaFoldDB" id="A0A9D4CIT3"/>
<keyword evidence="3" id="KW-1185">Reference proteome</keyword>
<sequence length="189" mass="20943">MENIKFMYGNCNTFVMCVADVKEIQTTTKFILNRLNTLTGCGEGCTCGSELEYLKTDFRDTDVRICKLQANVNHLQNEESDEKKLKQIEDKISELKQSLLTLQSGYSQPGVQVPRYSTEPAGDVSSVLAGVITAVRNHDSSSNSTLGTIWRADGSQNNLPNVTVVNIGIRTGDHRSTIKSQDPQHRQTC</sequence>
<accession>A0A9D4CIT3</accession>
<protein>
    <submittedName>
        <fullName evidence="2">Uncharacterized protein</fullName>
    </submittedName>
</protein>
<evidence type="ECO:0000313" key="2">
    <source>
        <dbReference type="EMBL" id="KAH3725717.1"/>
    </source>
</evidence>
<reference evidence="2" key="1">
    <citation type="journal article" date="2019" name="bioRxiv">
        <title>The Genome of the Zebra Mussel, Dreissena polymorpha: A Resource for Invasive Species Research.</title>
        <authorList>
            <person name="McCartney M.A."/>
            <person name="Auch B."/>
            <person name="Kono T."/>
            <person name="Mallez S."/>
            <person name="Zhang Y."/>
            <person name="Obille A."/>
            <person name="Becker A."/>
            <person name="Abrahante J.E."/>
            <person name="Garbe J."/>
            <person name="Badalamenti J.P."/>
            <person name="Herman A."/>
            <person name="Mangelson H."/>
            <person name="Liachko I."/>
            <person name="Sullivan S."/>
            <person name="Sone E.D."/>
            <person name="Koren S."/>
            <person name="Silverstein K.A.T."/>
            <person name="Beckman K.B."/>
            <person name="Gohl D.M."/>
        </authorList>
    </citation>
    <scope>NUCLEOTIDE SEQUENCE</scope>
    <source>
        <strain evidence="2">Duluth1</strain>
        <tissue evidence="2">Whole animal</tissue>
    </source>
</reference>
<feature type="coiled-coil region" evidence="1">
    <location>
        <begin position="78"/>
        <end position="105"/>
    </location>
</feature>
<organism evidence="2 3">
    <name type="scientific">Dreissena polymorpha</name>
    <name type="common">Zebra mussel</name>
    <name type="synonym">Mytilus polymorpha</name>
    <dbReference type="NCBI Taxonomy" id="45954"/>
    <lineage>
        <taxon>Eukaryota</taxon>
        <taxon>Metazoa</taxon>
        <taxon>Spiralia</taxon>
        <taxon>Lophotrochozoa</taxon>
        <taxon>Mollusca</taxon>
        <taxon>Bivalvia</taxon>
        <taxon>Autobranchia</taxon>
        <taxon>Heteroconchia</taxon>
        <taxon>Euheterodonta</taxon>
        <taxon>Imparidentia</taxon>
        <taxon>Neoheterodontei</taxon>
        <taxon>Myida</taxon>
        <taxon>Dreissenoidea</taxon>
        <taxon>Dreissenidae</taxon>
        <taxon>Dreissena</taxon>
    </lineage>
</organism>
<dbReference type="Proteomes" id="UP000828390">
    <property type="component" value="Unassembled WGS sequence"/>
</dbReference>
<gene>
    <name evidence="2" type="ORF">DPMN_051566</name>
</gene>
<keyword evidence="1" id="KW-0175">Coiled coil</keyword>
<evidence type="ECO:0000313" key="3">
    <source>
        <dbReference type="Proteomes" id="UP000828390"/>
    </source>
</evidence>
<reference evidence="2" key="2">
    <citation type="submission" date="2020-11" db="EMBL/GenBank/DDBJ databases">
        <authorList>
            <person name="McCartney M.A."/>
            <person name="Auch B."/>
            <person name="Kono T."/>
            <person name="Mallez S."/>
            <person name="Becker A."/>
            <person name="Gohl D.M."/>
            <person name="Silverstein K.A.T."/>
            <person name="Koren S."/>
            <person name="Bechman K.B."/>
            <person name="Herman A."/>
            <person name="Abrahante J.E."/>
            <person name="Garbe J."/>
        </authorList>
    </citation>
    <scope>NUCLEOTIDE SEQUENCE</scope>
    <source>
        <strain evidence="2">Duluth1</strain>
        <tissue evidence="2">Whole animal</tissue>
    </source>
</reference>
<dbReference type="EMBL" id="JAIWYP010000012">
    <property type="protein sequence ID" value="KAH3725717.1"/>
    <property type="molecule type" value="Genomic_DNA"/>
</dbReference>
<evidence type="ECO:0000256" key="1">
    <source>
        <dbReference type="SAM" id="Coils"/>
    </source>
</evidence>
<proteinExistence type="predicted"/>